<evidence type="ECO:0008006" key="3">
    <source>
        <dbReference type="Google" id="ProtNLM"/>
    </source>
</evidence>
<dbReference type="PANTHER" id="PTHR12993:SF11">
    <property type="entry name" value="N-ACETYLGLUCOSAMINYL-PHOSPHATIDYLINOSITOL DE-N-ACETYLASE"/>
    <property type="match status" value="1"/>
</dbReference>
<dbReference type="Proteomes" id="UP000642809">
    <property type="component" value="Unassembled WGS sequence"/>
</dbReference>
<evidence type="ECO:0000313" key="1">
    <source>
        <dbReference type="EMBL" id="GHB50137.1"/>
    </source>
</evidence>
<dbReference type="InterPro" id="IPR024078">
    <property type="entry name" value="LmbE-like_dom_sf"/>
</dbReference>
<reference evidence="1" key="1">
    <citation type="journal article" date="2014" name="Int. J. Syst. Evol. Microbiol.">
        <title>Complete genome sequence of Corynebacterium casei LMG S-19264T (=DSM 44701T), isolated from a smear-ripened cheese.</title>
        <authorList>
            <consortium name="US DOE Joint Genome Institute (JGI-PGF)"/>
            <person name="Walter F."/>
            <person name="Albersmeier A."/>
            <person name="Kalinowski J."/>
            <person name="Ruckert C."/>
        </authorList>
    </citation>
    <scope>NUCLEOTIDE SEQUENCE</scope>
    <source>
        <strain evidence="1">KCTC 23224</strain>
    </source>
</reference>
<name>A0A8J3CZM8_9BACT</name>
<sequence>MRLLINLLIISFLVVAGISYGTIWWGRGLLHDSGIPVQKSLFGNTIPQKVLLFFAHPDDEIAVGGTLNLLKEEGHELYMVYLTKGENGPTGDLVAQEQLGEARKKEMQKVAEFLGAKSLEILDYPDSGLKHLPIELFERVAQEMVEKYQPDYVITYDSTVGLYGHPDHRMVSKGMENYYRTNIGKVDFPVKQLFQVTLSPKQIQVALQLAPGFQRNYPKEGNGLPMPDFSIRTTPYFGALEEMMEMHATQQEVFRDLLPYKDQVPRYVYSRIFDREYFYKVRV</sequence>
<dbReference type="GO" id="GO:0016811">
    <property type="term" value="F:hydrolase activity, acting on carbon-nitrogen (but not peptide) bonds, in linear amides"/>
    <property type="evidence" value="ECO:0007669"/>
    <property type="project" value="TreeGrafter"/>
</dbReference>
<accession>A0A8J3CZM8</accession>
<dbReference type="RefSeq" id="WP_189585525.1">
    <property type="nucleotide sequence ID" value="NZ_BMYF01000025.1"/>
</dbReference>
<gene>
    <name evidence="1" type="ORF">GCM10008106_33690</name>
</gene>
<comment type="caution">
    <text evidence="1">The sequence shown here is derived from an EMBL/GenBank/DDBJ whole genome shotgun (WGS) entry which is preliminary data.</text>
</comment>
<keyword evidence="2" id="KW-1185">Reference proteome</keyword>
<dbReference type="SUPFAM" id="SSF102588">
    <property type="entry name" value="LmbE-like"/>
    <property type="match status" value="1"/>
</dbReference>
<dbReference type="Pfam" id="PF02585">
    <property type="entry name" value="PIG-L"/>
    <property type="match status" value="1"/>
</dbReference>
<reference evidence="1" key="2">
    <citation type="submission" date="2020-09" db="EMBL/GenBank/DDBJ databases">
        <authorList>
            <person name="Sun Q."/>
            <person name="Kim S."/>
        </authorList>
    </citation>
    <scope>NUCLEOTIDE SEQUENCE</scope>
    <source>
        <strain evidence="1">KCTC 23224</strain>
    </source>
</reference>
<proteinExistence type="predicted"/>
<protein>
    <recommendedName>
        <fullName evidence="3">N-acetylglucosaminyl deacetylase, LmbE family</fullName>
    </recommendedName>
</protein>
<evidence type="ECO:0000313" key="2">
    <source>
        <dbReference type="Proteomes" id="UP000642809"/>
    </source>
</evidence>
<dbReference type="PANTHER" id="PTHR12993">
    <property type="entry name" value="N-ACETYLGLUCOSAMINYL-PHOSPHATIDYLINOSITOL DE-N-ACETYLASE-RELATED"/>
    <property type="match status" value="1"/>
</dbReference>
<dbReference type="Gene3D" id="3.40.50.10320">
    <property type="entry name" value="LmbE-like"/>
    <property type="match status" value="1"/>
</dbReference>
<dbReference type="InterPro" id="IPR003737">
    <property type="entry name" value="GlcNAc_PI_deacetylase-related"/>
</dbReference>
<organism evidence="1 2">
    <name type="scientific">Mongoliitalea lutea</name>
    <dbReference type="NCBI Taxonomy" id="849756"/>
    <lineage>
        <taxon>Bacteria</taxon>
        <taxon>Pseudomonadati</taxon>
        <taxon>Bacteroidota</taxon>
        <taxon>Cytophagia</taxon>
        <taxon>Cytophagales</taxon>
        <taxon>Cyclobacteriaceae</taxon>
        <taxon>Mongoliitalea</taxon>
    </lineage>
</organism>
<dbReference type="AlphaFoldDB" id="A0A8J3CZM8"/>
<dbReference type="EMBL" id="BMYF01000025">
    <property type="protein sequence ID" value="GHB50137.1"/>
    <property type="molecule type" value="Genomic_DNA"/>
</dbReference>